<name>F8JVZ9_STREN</name>
<feature type="transmembrane region" description="Helical" evidence="8">
    <location>
        <begin position="91"/>
        <end position="117"/>
    </location>
</feature>
<dbReference type="GO" id="GO:0005886">
    <property type="term" value="C:plasma membrane"/>
    <property type="evidence" value="ECO:0007669"/>
    <property type="project" value="UniProtKB-SubCell"/>
</dbReference>
<feature type="transmembrane region" description="Helical" evidence="8">
    <location>
        <begin position="362"/>
        <end position="388"/>
    </location>
</feature>
<keyword evidence="6" id="KW-0046">Antibiotic resistance</keyword>
<evidence type="ECO:0000313" key="11">
    <source>
        <dbReference type="Proteomes" id="UP000007842"/>
    </source>
</evidence>
<dbReference type="InterPro" id="IPR020846">
    <property type="entry name" value="MFS_dom"/>
</dbReference>
<feature type="transmembrane region" description="Helical" evidence="8">
    <location>
        <begin position="303"/>
        <end position="326"/>
    </location>
</feature>
<keyword evidence="11" id="KW-1185">Reference proteome</keyword>
<feature type="transmembrane region" description="Helical" evidence="8">
    <location>
        <begin position="217"/>
        <end position="236"/>
    </location>
</feature>
<gene>
    <name evidence="10" type="ordered locus">SCATT_04110</name>
</gene>
<keyword evidence="5 8" id="KW-0472">Membrane</keyword>
<feature type="region of interest" description="Disordered" evidence="7">
    <location>
        <begin position="456"/>
        <end position="476"/>
    </location>
</feature>
<evidence type="ECO:0000259" key="9">
    <source>
        <dbReference type="PROSITE" id="PS50850"/>
    </source>
</evidence>
<evidence type="ECO:0000256" key="3">
    <source>
        <dbReference type="ARBA" id="ARBA00022692"/>
    </source>
</evidence>
<accession>F8JVZ9</accession>
<dbReference type="PANTHER" id="PTHR42718">
    <property type="entry name" value="MAJOR FACILITATOR SUPERFAMILY MULTIDRUG TRANSPORTER MFSC"/>
    <property type="match status" value="1"/>
</dbReference>
<feature type="transmembrane region" description="Helical" evidence="8">
    <location>
        <begin position="273"/>
        <end position="297"/>
    </location>
</feature>
<feature type="transmembrane region" description="Helical" evidence="8">
    <location>
        <begin position="26"/>
        <end position="49"/>
    </location>
</feature>
<dbReference type="InterPro" id="IPR011701">
    <property type="entry name" value="MFS"/>
</dbReference>
<feature type="compositionally biased region" description="Low complexity" evidence="7">
    <location>
        <begin position="464"/>
        <end position="476"/>
    </location>
</feature>
<dbReference type="PANTHER" id="PTHR42718:SF9">
    <property type="entry name" value="MAJOR FACILITATOR SUPERFAMILY MULTIDRUG TRANSPORTER MFSC"/>
    <property type="match status" value="1"/>
</dbReference>
<evidence type="ECO:0000256" key="6">
    <source>
        <dbReference type="ARBA" id="ARBA00023251"/>
    </source>
</evidence>
<dbReference type="SUPFAM" id="SSF103473">
    <property type="entry name" value="MFS general substrate transporter"/>
    <property type="match status" value="1"/>
</dbReference>
<dbReference type="PATRIC" id="fig|1003195.11.peg.2039"/>
<accession>G8WNM0</accession>
<dbReference type="PRINTS" id="PR01035">
    <property type="entry name" value="TCRTETA"/>
</dbReference>
<evidence type="ECO:0000313" key="10">
    <source>
        <dbReference type="EMBL" id="AEW92782.1"/>
    </source>
</evidence>
<feature type="domain" description="Major facilitator superfamily (MFS) profile" evidence="9">
    <location>
        <begin position="25"/>
        <end position="456"/>
    </location>
</feature>
<organism evidence="10 11">
    <name type="scientific">Streptantibioticus cattleyicolor (strain ATCC 35852 / DSM 46488 / JCM 4925 / NBRC 14057 / NRRL 8057)</name>
    <name type="common">Streptomyces cattleya</name>
    <dbReference type="NCBI Taxonomy" id="1003195"/>
    <lineage>
        <taxon>Bacteria</taxon>
        <taxon>Bacillati</taxon>
        <taxon>Actinomycetota</taxon>
        <taxon>Actinomycetes</taxon>
        <taxon>Kitasatosporales</taxon>
        <taxon>Streptomycetaceae</taxon>
        <taxon>Streptantibioticus</taxon>
    </lineage>
</organism>
<feature type="transmembrane region" description="Helical" evidence="8">
    <location>
        <begin position="153"/>
        <end position="174"/>
    </location>
</feature>
<evidence type="ECO:0000256" key="1">
    <source>
        <dbReference type="ARBA" id="ARBA00004651"/>
    </source>
</evidence>
<reference evidence="11" key="1">
    <citation type="submission" date="2011-12" db="EMBL/GenBank/DDBJ databases">
        <title>Complete genome sequence of Streptomyces cattleya strain DSM 46488.</title>
        <authorList>
            <person name="Ou H.-Y."/>
            <person name="Li P."/>
            <person name="Zhao C."/>
            <person name="O'Hagan D."/>
            <person name="Deng Z."/>
        </authorList>
    </citation>
    <scope>NUCLEOTIDE SEQUENCE [LARGE SCALE GENOMIC DNA]</scope>
    <source>
        <strain evidence="11">ATCC 35852 / DSM 46488 / JCM 4925 / NBRC 14057 / NRRL 8057</strain>
    </source>
</reference>
<dbReference type="KEGG" id="sct:SCAT_0399"/>
<dbReference type="RefSeq" id="WP_014141175.1">
    <property type="nucleotide sequence ID" value="NC_016111.1"/>
</dbReference>
<dbReference type="HOGENOM" id="CLU_000960_28_2_11"/>
<dbReference type="Proteomes" id="UP000007842">
    <property type="component" value="Chromosome"/>
</dbReference>
<feature type="transmembrane region" description="Helical" evidence="8">
    <location>
        <begin position="180"/>
        <end position="197"/>
    </location>
</feature>
<dbReference type="CDD" id="cd17321">
    <property type="entry name" value="MFS_MMR_MDR_like"/>
    <property type="match status" value="1"/>
</dbReference>
<feature type="transmembrane region" description="Helical" evidence="8">
    <location>
        <begin position="409"/>
        <end position="427"/>
    </location>
</feature>
<dbReference type="Gene3D" id="1.20.1250.20">
    <property type="entry name" value="MFS general substrate transporter like domains"/>
    <property type="match status" value="1"/>
</dbReference>
<feature type="transmembrane region" description="Helical" evidence="8">
    <location>
        <begin position="338"/>
        <end position="356"/>
    </location>
</feature>
<dbReference type="OrthoDB" id="9781469at2"/>
<dbReference type="GO" id="GO:0046677">
    <property type="term" value="P:response to antibiotic"/>
    <property type="evidence" value="ECO:0007669"/>
    <property type="project" value="UniProtKB-KW"/>
</dbReference>
<evidence type="ECO:0000256" key="5">
    <source>
        <dbReference type="ARBA" id="ARBA00023136"/>
    </source>
</evidence>
<keyword evidence="2" id="KW-0813">Transport</keyword>
<keyword evidence="4 8" id="KW-1133">Transmembrane helix</keyword>
<dbReference type="eggNOG" id="COG0477">
    <property type="taxonomic scope" value="Bacteria"/>
</dbReference>
<evidence type="ECO:0000256" key="7">
    <source>
        <dbReference type="SAM" id="MobiDB-lite"/>
    </source>
</evidence>
<dbReference type="Pfam" id="PF07690">
    <property type="entry name" value="MFS_1"/>
    <property type="match status" value="1"/>
</dbReference>
<feature type="transmembrane region" description="Helical" evidence="8">
    <location>
        <begin position="242"/>
        <end position="261"/>
    </location>
</feature>
<comment type="subcellular location">
    <subcellularLocation>
        <location evidence="1">Cell membrane</location>
        <topology evidence="1">Multi-pass membrane protein</topology>
    </subcellularLocation>
</comment>
<dbReference type="STRING" id="1003195.SCATT_04110"/>
<evidence type="ECO:0000256" key="2">
    <source>
        <dbReference type="ARBA" id="ARBA00022448"/>
    </source>
</evidence>
<protein>
    <submittedName>
        <fullName evidence="10">Major facilitator superfamily multidrug efflux transporter</fullName>
    </submittedName>
</protein>
<dbReference type="InterPro" id="IPR001958">
    <property type="entry name" value="Tet-R_TetA/multi-R_MdtG-like"/>
</dbReference>
<dbReference type="AlphaFoldDB" id="F8JVZ9"/>
<feature type="transmembrane region" description="Helical" evidence="8">
    <location>
        <begin position="61"/>
        <end position="79"/>
    </location>
</feature>
<sequence length="476" mass="46950">MERIKDAGTERTVAAVAGGGRSWAPLLAVSSGFFMVILDVTVVTVAAPVLGADLRAGAAGLQWVVDGYTLVFAAAMLLGGALGDRFGHRRVFLTGLVVFTVASAGCGAAPGTGALVAARLAQGAGAALLVPASLALLNAAYPQRAARARAFGVWGAVSGLGAAAGPLVGGLAVWGLSWRAVFWVNLPFGVVAVWLTLRHVPAPPPRPAARIRPGRQAACLVAVAASTAALNEGGTLGWTDPWVLGAVAVAVVAAGGCAVAARRALRSVPRGLAGGAVVGLLLNFGFYGVLFLATLYFQRQRGYGALAAGLALLPMFVVMAGSSFASGRLTARGGPGRTMVAGLLTGAVGFAGWLLAGADTSYAVLVAPMVLAGAGTSFAMPAATVAVMESAPGERGGSAAALLNAARQLGSALGVALFGSLAARHLVAGVHSSAVLAAVAFVAAALVAAVTAPGGARRGAVSTPAAPAPAGRPRRP</sequence>
<dbReference type="GO" id="GO:0022857">
    <property type="term" value="F:transmembrane transporter activity"/>
    <property type="evidence" value="ECO:0007669"/>
    <property type="project" value="InterPro"/>
</dbReference>
<dbReference type="InterPro" id="IPR036259">
    <property type="entry name" value="MFS_trans_sf"/>
</dbReference>
<feature type="transmembrane region" description="Helical" evidence="8">
    <location>
        <begin position="433"/>
        <end position="452"/>
    </location>
</feature>
<evidence type="ECO:0000256" key="4">
    <source>
        <dbReference type="ARBA" id="ARBA00022989"/>
    </source>
</evidence>
<evidence type="ECO:0000256" key="8">
    <source>
        <dbReference type="SAM" id="Phobius"/>
    </source>
</evidence>
<dbReference type="KEGG" id="scy:SCATT_04110"/>
<feature type="transmembrane region" description="Helical" evidence="8">
    <location>
        <begin position="123"/>
        <end position="141"/>
    </location>
</feature>
<keyword evidence="3 8" id="KW-0812">Transmembrane</keyword>
<proteinExistence type="predicted"/>
<dbReference type="EMBL" id="CP003219">
    <property type="protein sequence ID" value="AEW92782.1"/>
    <property type="molecule type" value="Genomic_DNA"/>
</dbReference>
<dbReference type="PROSITE" id="PS50850">
    <property type="entry name" value="MFS"/>
    <property type="match status" value="1"/>
</dbReference>